<dbReference type="PANTHER" id="PTHR32063">
    <property type="match status" value="1"/>
</dbReference>
<evidence type="ECO:0000256" key="2">
    <source>
        <dbReference type="ARBA" id="ARBA00010942"/>
    </source>
</evidence>
<keyword evidence="5 9" id="KW-0997">Cell inner membrane</keyword>
<dbReference type="PANTHER" id="PTHR32063:SF13">
    <property type="entry name" value="MULTIDRUG EFFLUX PUMP SUBUNIT ACRB-RELATED"/>
    <property type="match status" value="1"/>
</dbReference>
<protein>
    <recommendedName>
        <fullName evidence="9">Efflux pump membrane transporter</fullName>
    </recommendedName>
</protein>
<comment type="subcellular location">
    <subcellularLocation>
        <location evidence="1 9">Cell inner membrane</location>
        <topology evidence="1 9">Multi-pass membrane protein</topology>
    </subcellularLocation>
</comment>
<evidence type="ECO:0000256" key="6">
    <source>
        <dbReference type="ARBA" id="ARBA00022692"/>
    </source>
</evidence>
<feature type="transmembrane region" description="Helical" evidence="9">
    <location>
        <begin position="534"/>
        <end position="551"/>
    </location>
</feature>
<dbReference type="EMBL" id="JASNJD010000013">
    <property type="protein sequence ID" value="MDK3019254.1"/>
    <property type="molecule type" value="Genomic_DNA"/>
</dbReference>
<comment type="caution">
    <text evidence="10">The sequence shown here is derived from an EMBL/GenBank/DDBJ whole genome shotgun (WGS) entry which is preliminary data.</text>
</comment>
<evidence type="ECO:0000256" key="8">
    <source>
        <dbReference type="ARBA" id="ARBA00023136"/>
    </source>
</evidence>
<keyword evidence="4" id="KW-1003">Cell membrane</keyword>
<dbReference type="Gene3D" id="3.30.70.1430">
    <property type="entry name" value="Multidrug efflux transporter AcrB pore domain"/>
    <property type="match status" value="2"/>
</dbReference>
<gene>
    <name evidence="10" type="ORF">QO033_16360</name>
</gene>
<dbReference type="InterPro" id="IPR027463">
    <property type="entry name" value="AcrB_DN_DC_subdom"/>
</dbReference>
<dbReference type="Pfam" id="PF00873">
    <property type="entry name" value="ACR_tran"/>
    <property type="match status" value="1"/>
</dbReference>
<keyword evidence="8 9" id="KW-0472">Membrane</keyword>
<keyword evidence="6 9" id="KW-0812">Transmembrane</keyword>
<feature type="transmembrane region" description="Helical" evidence="9">
    <location>
        <begin position="392"/>
        <end position="412"/>
    </location>
</feature>
<dbReference type="PRINTS" id="PR00702">
    <property type="entry name" value="ACRIFLAVINRP"/>
</dbReference>
<dbReference type="Gene3D" id="3.30.2090.10">
    <property type="entry name" value="Multidrug efflux transporter AcrB TolC docking domain, DN and DC subdomains"/>
    <property type="match status" value="2"/>
</dbReference>
<evidence type="ECO:0000256" key="5">
    <source>
        <dbReference type="ARBA" id="ARBA00022519"/>
    </source>
</evidence>
<feature type="transmembrane region" description="Helical" evidence="9">
    <location>
        <begin position="465"/>
        <end position="487"/>
    </location>
</feature>
<comment type="similarity">
    <text evidence="2 9">Belongs to the resistance-nodulation-cell division (RND) (TC 2.A.6) family.</text>
</comment>
<dbReference type="InterPro" id="IPR004764">
    <property type="entry name" value="MdtF-like"/>
</dbReference>
<feature type="transmembrane region" description="Helical" evidence="9">
    <location>
        <begin position="966"/>
        <end position="990"/>
    </location>
</feature>
<evidence type="ECO:0000313" key="10">
    <source>
        <dbReference type="EMBL" id="MDK3019254.1"/>
    </source>
</evidence>
<proteinExistence type="inferred from homology"/>
<feature type="transmembrane region" description="Helical" evidence="9">
    <location>
        <begin position="891"/>
        <end position="911"/>
    </location>
</feature>
<evidence type="ECO:0000256" key="9">
    <source>
        <dbReference type="RuleBase" id="RU364070"/>
    </source>
</evidence>
<evidence type="ECO:0000256" key="3">
    <source>
        <dbReference type="ARBA" id="ARBA00022448"/>
    </source>
</evidence>
<dbReference type="SUPFAM" id="SSF82693">
    <property type="entry name" value="Multidrug efflux transporter AcrB pore domain, PN1, PN2, PC1 and PC2 subdomains"/>
    <property type="match status" value="4"/>
</dbReference>
<evidence type="ECO:0000256" key="1">
    <source>
        <dbReference type="ARBA" id="ARBA00004429"/>
    </source>
</evidence>
<dbReference type="InterPro" id="IPR001036">
    <property type="entry name" value="Acrflvin-R"/>
</dbReference>
<evidence type="ECO:0000256" key="7">
    <source>
        <dbReference type="ARBA" id="ARBA00022989"/>
    </source>
</evidence>
<dbReference type="Gene3D" id="1.20.1640.10">
    <property type="entry name" value="Multidrug efflux transporter AcrB transmembrane domain"/>
    <property type="match status" value="2"/>
</dbReference>
<keyword evidence="7 9" id="KW-1133">Transmembrane helix</keyword>
<keyword evidence="3 9" id="KW-0813">Transport</keyword>
<reference evidence="10 11" key="1">
    <citation type="submission" date="2023-05" db="EMBL/GenBank/DDBJ databases">
        <title>Pseudodonghicola sp. nov.</title>
        <authorList>
            <person name="Huang J."/>
        </authorList>
    </citation>
    <scope>NUCLEOTIDE SEQUENCE [LARGE SCALE GENOMIC DNA]</scope>
    <source>
        <strain evidence="10 11">IC7</strain>
    </source>
</reference>
<dbReference type="NCBIfam" id="TIGR00915">
    <property type="entry name" value="2A0602"/>
    <property type="match status" value="1"/>
</dbReference>
<feature type="transmembrane region" description="Helical" evidence="9">
    <location>
        <begin position="867"/>
        <end position="884"/>
    </location>
</feature>
<feature type="transmembrane region" description="Helical" evidence="9">
    <location>
        <begin position="996"/>
        <end position="1021"/>
    </location>
</feature>
<dbReference type="Gene3D" id="3.30.70.1320">
    <property type="entry name" value="Multidrug efflux transporter AcrB pore domain like"/>
    <property type="match status" value="1"/>
</dbReference>
<dbReference type="Gene3D" id="3.30.70.1440">
    <property type="entry name" value="Multidrug efflux transporter AcrB pore domain"/>
    <property type="match status" value="1"/>
</dbReference>
<sequence>MASFFIHRPVFAWVIAIVIMLAGVFGLTSLPISQYPEIAPTTVRISATYTGASAETVENSVTTVIEDGMTGLDGLIYMTSSSTEGSSSISLVFDDSVDPDMAQVQVQNKLQLVQSGLPTSVTNRGISVTRSTSSILMVAAVVSDDGSKTSVELGDILSSTIEDPVKRTEGVGSIRSFGSQYAMRIWLDPWKLYQYQLTPSDVTSAVSEQNTNVTVGALGNQPTVKGQQFTVSLSAQSQLSTVEDFERILLKTNSDGSTVYLGDVSRIELAEEDYSAYSRFNGKPAAGFGINLATGANAVETAARVRATMDTLSAALPEGVSIQYPYDTSPFVEESINQVYHTLGEAIVLVFLVILLFLQSWRATLIPTIAVPVVLLGTFGVLAALGMSINTLTMFALVLAIGLLVDDAIVVVENVERVMKEDGLGPVEATEKSMGEISSALVGIVLVLSAVFLPMAFMSGSTGVIYRQFSVTIITAMVLSLAVALILTPAMCAQLLKPSHGETRLAPLNWFNRGLDRLTLGYGQGAGRLSRRPFRMLVVLVAIGIGAWGVYSRLPSAFLPTEDQGVLMAMVTLPEGATTPQTEEAVAAIEHYLLTEETDTVDSVFGAVGFSFGGSGQNAAMLFVKLKDFADREGFDAAALAGRANGAFWGNRMGQIIFMQPPAIPGLGTSSGFTMYLVDQAGNGSAALAEAADALVAAAQADGRVTSLRGNDDATKPSLQLTIDPEKAESFGLTISDINTTLSTVFASTYVNDFTLGNDLREVIVQGDAPWRMQPEDVQAWFVRNSAGEMVPLSAVVTSDWTEISPKLARYGGTRALEISGSAAQGTSSGNAMTVMEELVADLDGGYGAAWTGLSYQERLSGNQEPLLYSLSALVVFLCLAALYESWTVPFSVMLSVPVGVLGALVATLLFDQTNDVYFKVGLLTTIGLAARNAILIVEFAEALRAQGTALIEATVTAARQRLRPILMTSLAFGFGIMPLALASGAGAAAQKSIGIGMLGGIVFSSLFGILMVPVLYVAVLRAVALFSRRKEAAS</sequence>
<dbReference type="SUPFAM" id="SSF82714">
    <property type="entry name" value="Multidrug efflux transporter AcrB TolC docking domain, DN and DC subdomains"/>
    <property type="match status" value="2"/>
</dbReference>
<name>A0ABT7F3R5_9RHOB</name>
<organism evidence="10 11">
    <name type="scientific">Pseudodonghicola flavimaris</name>
    <dbReference type="NCBI Taxonomy" id="3050036"/>
    <lineage>
        <taxon>Bacteria</taxon>
        <taxon>Pseudomonadati</taxon>
        <taxon>Pseudomonadota</taxon>
        <taxon>Alphaproteobacteria</taxon>
        <taxon>Rhodobacterales</taxon>
        <taxon>Paracoccaceae</taxon>
        <taxon>Pseudodonghicola</taxon>
    </lineage>
</organism>
<dbReference type="SUPFAM" id="SSF82866">
    <property type="entry name" value="Multidrug efflux transporter AcrB transmembrane domain"/>
    <property type="match status" value="2"/>
</dbReference>
<feature type="transmembrane region" description="Helical" evidence="9">
    <location>
        <begin position="365"/>
        <end position="386"/>
    </location>
</feature>
<dbReference type="Proteomes" id="UP001243757">
    <property type="component" value="Unassembled WGS sequence"/>
</dbReference>
<evidence type="ECO:0000313" key="11">
    <source>
        <dbReference type="Proteomes" id="UP001243757"/>
    </source>
</evidence>
<keyword evidence="11" id="KW-1185">Reference proteome</keyword>
<dbReference type="RefSeq" id="WP_284482057.1">
    <property type="nucleotide sequence ID" value="NZ_JASNJD010000013.1"/>
</dbReference>
<dbReference type="NCBIfam" id="NF000282">
    <property type="entry name" value="RND_permease_1"/>
    <property type="match status" value="1"/>
</dbReference>
<comment type="caution">
    <text evidence="9">Lacks conserved residue(s) required for the propagation of feature annotation.</text>
</comment>
<feature type="transmembrane region" description="Helical" evidence="9">
    <location>
        <begin position="440"/>
        <end position="459"/>
    </location>
</feature>
<evidence type="ECO:0000256" key="4">
    <source>
        <dbReference type="ARBA" id="ARBA00022475"/>
    </source>
</evidence>
<feature type="transmembrane region" description="Helical" evidence="9">
    <location>
        <begin position="339"/>
        <end position="358"/>
    </location>
</feature>
<accession>A0ABT7F3R5</accession>